<evidence type="ECO:0008006" key="5">
    <source>
        <dbReference type="Google" id="ProtNLM"/>
    </source>
</evidence>
<dbReference type="Pfam" id="PF05378">
    <property type="entry name" value="Hydant_A_N"/>
    <property type="match status" value="1"/>
</dbReference>
<evidence type="ECO:0000313" key="4">
    <source>
        <dbReference type="Proteomes" id="UP000014480"/>
    </source>
</evidence>
<reference evidence="4" key="1">
    <citation type="journal article" date="2013" name="New Phytol.">
        <title>Comparative genomic and transcriptomic analyses reveal the hemibiotrophic stage shift of Colletotrichum fungi.</title>
        <authorList>
            <person name="Gan P."/>
            <person name="Ikeda K."/>
            <person name="Irieda H."/>
            <person name="Narusaka M."/>
            <person name="O'Connell R.J."/>
            <person name="Narusaka Y."/>
            <person name="Takano Y."/>
            <person name="Kubo Y."/>
            <person name="Shirasu K."/>
        </authorList>
    </citation>
    <scope>NUCLEOTIDE SEQUENCE [LARGE SCALE GENOMIC DNA]</scope>
    <source>
        <strain evidence="4">104-T / ATCC 96160 / CBS 514.97 / LARS 414 / MAFF 240422</strain>
    </source>
</reference>
<dbReference type="PANTHER" id="PTHR11365:SF9">
    <property type="entry name" value="5-OXOPROLINASE"/>
    <property type="match status" value="1"/>
</dbReference>
<dbReference type="OrthoDB" id="3643at2759"/>
<dbReference type="GO" id="GO:0006749">
    <property type="term" value="P:glutathione metabolic process"/>
    <property type="evidence" value="ECO:0007669"/>
    <property type="project" value="TreeGrafter"/>
</dbReference>
<evidence type="ECO:0000259" key="2">
    <source>
        <dbReference type="Pfam" id="PF05378"/>
    </source>
</evidence>
<proteinExistence type="predicted"/>
<dbReference type="EMBL" id="AMCV02000040">
    <property type="protein sequence ID" value="TDZ15524.1"/>
    <property type="molecule type" value="Genomic_DNA"/>
</dbReference>
<evidence type="ECO:0000313" key="3">
    <source>
        <dbReference type="EMBL" id="TDZ15524.1"/>
    </source>
</evidence>
<dbReference type="Pfam" id="PF01968">
    <property type="entry name" value="Hydantoinase_A"/>
    <property type="match status" value="1"/>
</dbReference>
<accession>A0A484FC46</accession>
<dbReference type="GO" id="GO:0017168">
    <property type="term" value="F:5-oxoprolinase (ATP-hydrolyzing) activity"/>
    <property type="evidence" value="ECO:0007669"/>
    <property type="project" value="TreeGrafter"/>
</dbReference>
<dbReference type="Proteomes" id="UP000014480">
    <property type="component" value="Unassembled WGS sequence"/>
</dbReference>
<gene>
    <name evidence="3" type="ORF">Cob_v011657</name>
</gene>
<dbReference type="PANTHER" id="PTHR11365">
    <property type="entry name" value="5-OXOPROLINASE RELATED"/>
    <property type="match status" value="1"/>
</dbReference>
<dbReference type="AlphaFoldDB" id="A0A484FC46"/>
<protein>
    <recommendedName>
        <fullName evidence="5">5-oxoprolinase</fullName>
    </recommendedName>
</protein>
<dbReference type="InterPro" id="IPR008040">
    <property type="entry name" value="Hydant_A_N"/>
</dbReference>
<dbReference type="InterPro" id="IPR002821">
    <property type="entry name" value="Hydantoinase_A"/>
</dbReference>
<comment type="caution">
    <text evidence="3">The sequence shown here is derived from an EMBL/GenBank/DDBJ whole genome shotgun (WGS) entry which is preliminary data.</text>
</comment>
<sequence>MPSAVAEGVRIAIDRGGTFCDFWARVPGHEKDVVFKLLTVCPDDIRMGTTVATNALLEQKGERVALLITKGFGDLLIIGNQARPRLFDLSVRKLDRLYERVVEVDERVTVEGASEDTDSPRMETASDPDLFHGINGEVLRRIGKLDAEAVRRDLDMLWTQGYRSLAIALMHSYNFPDHELEIGKMAKDMGFKVSLSSQLQAMINLVPRAQGELEDEHGSKLLLSQSHGGLVKFSALTGLRAILSGPAGGVIGYAKTCYDTSDKTPVLGFDMGGTLEHVFESTIAEVPIQCPQLDVNTVAAGGLFKVRPESAGAYPGPACYGNGGPLTISNANCFLGRSLCCAT</sequence>
<feature type="domain" description="Hydantoinase A/oxoprolinase" evidence="1">
    <location>
        <begin position="213"/>
        <end position="337"/>
    </location>
</feature>
<organism evidence="3 4">
    <name type="scientific">Colletotrichum orbiculare (strain 104-T / ATCC 96160 / CBS 514.97 / LARS 414 / MAFF 240422)</name>
    <name type="common">Cucumber anthracnose fungus</name>
    <name type="synonym">Colletotrichum lagenarium</name>
    <dbReference type="NCBI Taxonomy" id="1213857"/>
    <lineage>
        <taxon>Eukaryota</taxon>
        <taxon>Fungi</taxon>
        <taxon>Dikarya</taxon>
        <taxon>Ascomycota</taxon>
        <taxon>Pezizomycotina</taxon>
        <taxon>Sordariomycetes</taxon>
        <taxon>Hypocreomycetidae</taxon>
        <taxon>Glomerellales</taxon>
        <taxon>Glomerellaceae</taxon>
        <taxon>Colletotrichum</taxon>
        <taxon>Colletotrichum orbiculare species complex</taxon>
    </lineage>
</organism>
<dbReference type="GO" id="GO:0005829">
    <property type="term" value="C:cytosol"/>
    <property type="evidence" value="ECO:0007669"/>
    <property type="project" value="TreeGrafter"/>
</dbReference>
<name>A0A484FC46_COLOR</name>
<feature type="domain" description="Hydantoinase/oxoprolinase N-terminal" evidence="2">
    <location>
        <begin position="43"/>
        <end position="189"/>
    </location>
</feature>
<dbReference type="STRING" id="1213857.A0A484FC46"/>
<keyword evidence="4" id="KW-1185">Reference proteome</keyword>
<reference evidence="4" key="2">
    <citation type="journal article" date="2019" name="Mol. Plant Microbe Interact.">
        <title>Genome sequence resources for four phytopathogenic fungi from the Colletotrichum orbiculare species complex.</title>
        <authorList>
            <person name="Gan P."/>
            <person name="Tsushima A."/>
            <person name="Narusaka M."/>
            <person name="Narusaka Y."/>
            <person name="Takano Y."/>
            <person name="Kubo Y."/>
            <person name="Shirasu K."/>
        </authorList>
    </citation>
    <scope>GENOME REANNOTATION</scope>
    <source>
        <strain evidence="4">104-T / ATCC 96160 / CBS 514.97 / LARS 414 / MAFF 240422</strain>
    </source>
</reference>
<dbReference type="InterPro" id="IPR045079">
    <property type="entry name" value="Oxoprolinase-like"/>
</dbReference>
<evidence type="ECO:0000259" key="1">
    <source>
        <dbReference type="Pfam" id="PF01968"/>
    </source>
</evidence>